<protein>
    <submittedName>
        <fullName evidence="2">NADP-dependent dehydrogenase</fullName>
    </submittedName>
</protein>
<reference evidence="2 3" key="1">
    <citation type="submission" date="2024-07" db="EMBL/GenBank/DDBJ databases">
        <title>Enhanced genomic and transcriptomic resources for Trichinella pseudospiralis and T. spiralis underpin the discovery of pronounced molecular differences between stages and species.</title>
        <authorList>
            <person name="Pasi K.K."/>
            <person name="La Rosa G."/>
            <person name="Gomez-Morales M.A."/>
            <person name="Tosini F."/>
            <person name="Sumanam S."/>
            <person name="Young N.D."/>
            <person name="Chang B.C."/>
            <person name="Robin G.B."/>
        </authorList>
    </citation>
    <scope>NUCLEOTIDE SEQUENCE [LARGE SCALE GENOMIC DNA]</scope>
    <source>
        <strain evidence="2">ISS534</strain>
    </source>
</reference>
<gene>
    <name evidence="2" type="ORF">TSPI_08905</name>
</gene>
<evidence type="ECO:0000256" key="1">
    <source>
        <dbReference type="SAM" id="Phobius"/>
    </source>
</evidence>
<feature type="transmembrane region" description="Helical" evidence="1">
    <location>
        <begin position="209"/>
        <end position="228"/>
    </location>
</feature>
<evidence type="ECO:0000313" key="3">
    <source>
        <dbReference type="Proteomes" id="UP001558632"/>
    </source>
</evidence>
<organism evidence="2 3">
    <name type="scientific">Trichinella spiralis</name>
    <name type="common">Trichina worm</name>
    <dbReference type="NCBI Taxonomy" id="6334"/>
    <lineage>
        <taxon>Eukaryota</taxon>
        <taxon>Metazoa</taxon>
        <taxon>Ecdysozoa</taxon>
        <taxon>Nematoda</taxon>
        <taxon>Enoplea</taxon>
        <taxon>Dorylaimia</taxon>
        <taxon>Trichinellida</taxon>
        <taxon>Trichinellidae</taxon>
        <taxon>Trichinella</taxon>
    </lineage>
</organism>
<sequence>MLLSRCNNETRIGVAHRRDCVTEVGKVLSLEPSHHLPFDQWYVMCFDNIGEPRCPRLCSLEKLCTNEIRCRNVWIQRQIVNVTSTSMTLILHIGQLPFRAHLETEVRDVSSAAQSAEQQQSGSLLFINSETVHANSQVVYQVHGLRPGSWYRLATCTRIPTPAQLNEIRLPPENIVCLDQEIVRTSSNGLSKHARAGAMAHCSLCKSPFVVLLLFVTAALLASSPVVLSDYHLLKKAKNCRSFMRTAFSRMCNSQLRFFDDCLKFIAHLEHSKNYFVFKTGHGGIFGIISSGK</sequence>
<keyword evidence="1" id="KW-0812">Transmembrane</keyword>
<evidence type="ECO:0000313" key="2">
    <source>
        <dbReference type="EMBL" id="KAL1236783.1"/>
    </source>
</evidence>
<accession>A0ABR3KF73</accession>
<keyword evidence="3" id="KW-1185">Reference proteome</keyword>
<keyword evidence="1" id="KW-0472">Membrane</keyword>
<keyword evidence="1" id="KW-1133">Transmembrane helix</keyword>
<dbReference type="Proteomes" id="UP001558632">
    <property type="component" value="Unassembled WGS sequence"/>
</dbReference>
<proteinExistence type="predicted"/>
<dbReference type="EMBL" id="JBEUSY010000360">
    <property type="protein sequence ID" value="KAL1236783.1"/>
    <property type="molecule type" value="Genomic_DNA"/>
</dbReference>
<comment type="caution">
    <text evidence="2">The sequence shown here is derived from an EMBL/GenBank/DDBJ whole genome shotgun (WGS) entry which is preliminary data.</text>
</comment>
<name>A0ABR3KF73_TRISP</name>